<feature type="compositionally biased region" description="Polar residues" evidence="3">
    <location>
        <begin position="26"/>
        <end position="42"/>
    </location>
</feature>
<dbReference type="PANTHER" id="PTHR24341:SF6">
    <property type="entry name" value="HOMEOBOX PROTEIN INVECTED"/>
    <property type="match status" value="1"/>
</dbReference>
<name>A0ABM1BRI0_LIMPO</name>
<keyword evidence="4" id="KW-1185">Reference proteome</keyword>
<evidence type="ECO:0000313" key="4">
    <source>
        <dbReference type="Proteomes" id="UP000694941"/>
    </source>
</evidence>
<feature type="region of interest" description="Disordered" evidence="3">
    <location>
        <begin position="1"/>
        <end position="42"/>
    </location>
</feature>
<accession>A0ABM1BRI0</accession>
<proteinExistence type="predicted"/>
<dbReference type="PANTHER" id="PTHR24341">
    <property type="entry name" value="HOMEOBOX PROTEIN ENGRAILED"/>
    <property type="match status" value="1"/>
</dbReference>
<keyword evidence="2" id="KW-0539">Nucleus</keyword>
<dbReference type="Proteomes" id="UP000694941">
    <property type="component" value="Unplaced"/>
</dbReference>
<evidence type="ECO:0000256" key="1">
    <source>
        <dbReference type="ARBA" id="ARBA00004123"/>
    </source>
</evidence>
<evidence type="ECO:0000256" key="3">
    <source>
        <dbReference type="SAM" id="MobiDB-lite"/>
    </source>
</evidence>
<dbReference type="RefSeq" id="XP_013787253.1">
    <property type="nucleotide sequence ID" value="XM_013931799.1"/>
</dbReference>
<dbReference type="GeneID" id="106471209"/>
<gene>
    <name evidence="5" type="primary">LOC106471209</name>
</gene>
<reference evidence="5" key="1">
    <citation type="submission" date="2025-08" db="UniProtKB">
        <authorList>
            <consortium name="RefSeq"/>
        </authorList>
    </citation>
    <scope>IDENTIFICATION</scope>
    <source>
        <tissue evidence="5">Muscle</tissue>
    </source>
</reference>
<dbReference type="InterPro" id="IPR050720">
    <property type="entry name" value="Engrailed_Homeobox_TFs"/>
</dbReference>
<feature type="non-terminal residue" evidence="5">
    <location>
        <position position="147"/>
    </location>
</feature>
<protein>
    <submittedName>
        <fullName evidence="5">Homeobox protein engrailed-2a-like</fullName>
    </submittedName>
</protein>
<sequence>MALDTDHHHFSPMPRELRKNADKYDGQNNLLSASPSRFSSPDNNYILMPSAGTVRSLKFSIENILSPDFGRGAKERLNTSIDNPSSAGPKRVVIIPRGPLTKHVETTVPTFPTSKKRTSIEGTSPPPQQKLWPAWVFCTRYSDRPSS</sequence>
<organism evidence="4 5">
    <name type="scientific">Limulus polyphemus</name>
    <name type="common">Atlantic horseshoe crab</name>
    <dbReference type="NCBI Taxonomy" id="6850"/>
    <lineage>
        <taxon>Eukaryota</taxon>
        <taxon>Metazoa</taxon>
        <taxon>Ecdysozoa</taxon>
        <taxon>Arthropoda</taxon>
        <taxon>Chelicerata</taxon>
        <taxon>Merostomata</taxon>
        <taxon>Xiphosura</taxon>
        <taxon>Limulidae</taxon>
        <taxon>Limulus</taxon>
    </lineage>
</organism>
<feature type="region of interest" description="Disordered" evidence="3">
    <location>
        <begin position="104"/>
        <end position="127"/>
    </location>
</feature>
<evidence type="ECO:0000313" key="5">
    <source>
        <dbReference type="RefSeq" id="XP_013787253.1"/>
    </source>
</evidence>
<comment type="subcellular location">
    <subcellularLocation>
        <location evidence="1">Nucleus</location>
    </subcellularLocation>
</comment>
<evidence type="ECO:0000256" key="2">
    <source>
        <dbReference type="ARBA" id="ARBA00023242"/>
    </source>
</evidence>
<feature type="compositionally biased region" description="Basic and acidic residues" evidence="3">
    <location>
        <begin position="1"/>
        <end position="25"/>
    </location>
</feature>